<dbReference type="EMBL" id="JAUORK010000027">
    <property type="protein sequence ID" value="MDO6673534.1"/>
    <property type="molecule type" value="Genomic_DNA"/>
</dbReference>
<name>A0AAP4U092_9GAMM</name>
<dbReference type="PANTHER" id="PTHR30026:SF20">
    <property type="entry name" value="OUTER MEMBRANE PROTEIN TOLC"/>
    <property type="match status" value="1"/>
</dbReference>
<dbReference type="Gene3D" id="1.20.1600.10">
    <property type="entry name" value="Outer membrane efflux proteins (OEP)"/>
    <property type="match status" value="1"/>
</dbReference>
<evidence type="ECO:0000256" key="8">
    <source>
        <dbReference type="SAM" id="SignalP"/>
    </source>
</evidence>
<dbReference type="InterPro" id="IPR003423">
    <property type="entry name" value="OMP_efflux"/>
</dbReference>
<dbReference type="GO" id="GO:0015288">
    <property type="term" value="F:porin activity"/>
    <property type="evidence" value="ECO:0007669"/>
    <property type="project" value="TreeGrafter"/>
</dbReference>
<keyword evidence="5" id="KW-0812">Transmembrane</keyword>
<keyword evidence="6" id="KW-0472">Membrane</keyword>
<dbReference type="GO" id="GO:0015562">
    <property type="term" value="F:efflux transmembrane transporter activity"/>
    <property type="evidence" value="ECO:0007669"/>
    <property type="project" value="InterPro"/>
</dbReference>
<evidence type="ECO:0000256" key="3">
    <source>
        <dbReference type="ARBA" id="ARBA00022448"/>
    </source>
</evidence>
<evidence type="ECO:0000256" key="6">
    <source>
        <dbReference type="ARBA" id="ARBA00023136"/>
    </source>
</evidence>
<dbReference type="AlphaFoldDB" id="A0AAP4U092"/>
<evidence type="ECO:0000256" key="4">
    <source>
        <dbReference type="ARBA" id="ARBA00022452"/>
    </source>
</evidence>
<comment type="subcellular location">
    <subcellularLocation>
        <location evidence="1">Cell outer membrane</location>
    </subcellularLocation>
</comment>
<evidence type="ECO:0000256" key="1">
    <source>
        <dbReference type="ARBA" id="ARBA00004442"/>
    </source>
</evidence>
<accession>A0AAP4U092</accession>
<gene>
    <name evidence="9" type="ORF">Q4535_15620</name>
</gene>
<feature type="chain" id="PRO_5043053504" evidence="8">
    <location>
        <begin position="22"/>
        <end position="456"/>
    </location>
</feature>
<proteinExistence type="inferred from homology"/>
<sequence>MANIRILPLVLAMGFATQAQAANLLDITRDALTHNASLSSSRSLYQSVEDNERIELADLLPQITATGTVSRTDVTGNSQSGTEGDYTDSNIVVNVNQQLFDAADWYELATSKDTTRQQKLLLDSDQQQLLYDVASAYFTILNNRDVLDARIAQEKAFSRQLDQANQQFEVGLIAITDVQEAKASFDDARAQRIAAEADLQVSFEALQQLTGQQYDSIDGLEEDLAIEAPVPASRGKWVEMALSNNPLIGAAQKGVDVARGDVKTSRAGHLPEVGAFATYSYDETDIDTAGGYQEYNQIGIQASLPIYTGGRTSAQVRQSTHLLEQSQYDLLDQQRSTTQSVRSLYSKVRSDVLTVKARKQAIVSSRSALEATRSGYEVGTRNIVDVLDAEQALYQALADYASSRYTYVLDLLNLRQAAGIIDINSVRDLNESLKADRQVSLVLNDESPDELENVTP</sequence>
<dbReference type="RefSeq" id="WP_303595214.1">
    <property type="nucleotide sequence ID" value="NZ_JAUORK010000027.1"/>
</dbReference>
<dbReference type="NCBIfam" id="TIGR01844">
    <property type="entry name" value="type_I_sec_TolC"/>
    <property type="match status" value="1"/>
</dbReference>
<dbReference type="InterPro" id="IPR051906">
    <property type="entry name" value="TolC-like"/>
</dbReference>
<dbReference type="InterPro" id="IPR010130">
    <property type="entry name" value="T1SS_OMP_TolC"/>
</dbReference>
<feature type="signal peptide" evidence="8">
    <location>
        <begin position="1"/>
        <end position="21"/>
    </location>
</feature>
<keyword evidence="8" id="KW-0732">Signal</keyword>
<keyword evidence="4" id="KW-1134">Transmembrane beta strand</keyword>
<evidence type="ECO:0000256" key="5">
    <source>
        <dbReference type="ARBA" id="ARBA00022692"/>
    </source>
</evidence>
<comment type="caution">
    <text evidence="9">The sequence shown here is derived from an EMBL/GenBank/DDBJ whole genome shotgun (WGS) entry which is preliminary data.</text>
</comment>
<evidence type="ECO:0000256" key="7">
    <source>
        <dbReference type="ARBA" id="ARBA00023237"/>
    </source>
</evidence>
<dbReference type="PANTHER" id="PTHR30026">
    <property type="entry name" value="OUTER MEMBRANE PROTEIN TOLC"/>
    <property type="match status" value="1"/>
</dbReference>
<evidence type="ECO:0000313" key="9">
    <source>
        <dbReference type="EMBL" id="MDO6673534.1"/>
    </source>
</evidence>
<keyword evidence="3" id="KW-0813">Transport</keyword>
<organism evidence="9 10">
    <name type="scientific">Cobetia amphilecti</name>
    <dbReference type="NCBI Taxonomy" id="1055104"/>
    <lineage>
        <taxon>Bacteria</taxon>
        <taxon>Pseudomonadati</taxon>
        <taxon>Pseudomonadota</taxon>
        <taxon>Gammaproteobacteria</taxon>
        <taxon>Oceanospirillales</taxon>
        <taxon>Halomonadaceae</taxon>
        <taxon>Cobetia</taxon>
    </lineage>
</organism>
<dbReference type="Proteomes" id="UP001170481">
    <property type="component" value="Unassembled WGS sequence"/>
</dbReference>
<keyword evidence="7" id="KW-0998">Cell outer membrane</keyword>
<dbReference type="Pfam" id="PF02321">
    <property type="entry name" value="OEP"/>
    <property type="match status" value="2"/>
</dbReference>
<evidence type="ECO:0000313" key="10">
    <source>
        <dbReference type="Proteomes" id="UP001170481"/>
    </source>
</evidence>
<evidence type="ECO:0000256" key="2">
    <source>
        <dbReference type="ARBA" id="ARBA00007613"/>
    </source>
</evidence>
<protein>
    <submittedName>
        <fullName evidence="9">TolC family outer membrane protein</fullName>
    </submittedName>
</protein>
<dbReference type="GO" id="GO:1990281">
    <property type="term" value="C:efflux pump complex"/>
    <property type="evidence" value="ECO:0007669"/>
    <property type="project" value="TreeGrafter"/>
</dbReference>
<dbReference type="GO" id="GO:0009279">
    <property type="term" value="C:cell outer membrane"/>
    <property type="evidence" value="ECO:0007669"/>
    <property type="project" value="UniProtKB-SubCell"/>
</dbReference>
<dbReference type="SUPFAM" id="SSF56954">
    <property type="entry name" value="Outer membrane efflux proteins (OEP)"/>
    <property type="match status" value="1"/>
</dbReference>
<reference evidence="9" key="1">
    <citation type="submission" date="2023-07" db="EMBL/GenBank/DDBJ databases">
        <title>Genome content predicts the carbon catabolic preferences of heterotrophic bacteria.</title>
        <authorList>
            <person name="Gralka M."/>
        </authorList>
    </citation>
    <scope>NUCLEOTIDE SEQUENCE</scope>
    <source>
        <strain evidence="9">C2R13</strain>
    </source>
</reference>
<comment type="similarity">
    <text evidence="2">Belongs to the outer membrane factor (OMF) (TC 1.B.17) family.</text>
</comment>